<evidence type="ECO:0000256" key="2">
    <source>
        <dbReference type="ARBA" id="ARBA00022500"/>
    </source>
</evidence>
<feature type="domain" description="HAMP" evidence="9">
    <location>
        <begin position="327"/>
        <end position="379"/>
    </location>
</feature>
<evidence type="ECO:0000259" key="8">
    <source>
        <dbReference type="PROSITE" id="PS50111"/>
    </source>
</evidence>
<evidence type="ECO:0000313" key="10">
    <source>
        <dbReference type="EMBL" id="MBB3945261.1"/>
    </source>
</evidence>
<dbReference type="PROSITE" id="PS50111">
    <property type="entry name" value="CHEMOTAXIS_TRANSDUC_2"/>
    <property type="match status" value="1"/>
</dbReference>
<dbReference type="InterPro" id="IPR051310">
    <property type="entry name" value="MCP_chemotaxis"/>
</dbReference>
<name>A0A7W6G278_9HYPH</name>
<dbReference type="CDD" id="cd11386">
    <property type="entry name" value="MCP_signal"/>
    <property type="match status" value="1"/>
</dbReference>
<keyword evidence="5" id="KW-0175">Coiled coil</keyword>
<protein>
    <submittedName>
        <fullName evidence="10">Methyl-accepting chemotaxis protein</fullName>
    </submittedName>
</protein>
<feature type="coiled-coil region" evidence="5">
    <location>
        <begin position="396"/>
        <end position="423"/>
    </location>
</feature>
<dbReference type="SMART" id="SM00283">
    <property type="entry name" value="MA"/>
    <property type="match status" value="1"/>
</dbReference>
<keyword evidence="4" id="KW-0807">Transducer</keyword>
<dbReference type="InterPro" id="IPR004089">
    <property type="entry name" value="MCPsignal_dom"/>
</dbReference>
<keyword evidence="7" id="KW-0472">Membrane</keyword>
<comment type="caution">
    <text evidence="10">The sequence shown here is derived from an EMBL/GenBank/DDBJ whole genome shotgun (WGS) entry which is preliminary data.</text>
</comment>
<dbReference type="GO" id="GO:0016020">
    <property type="term" value="C:membrane"/>
    <property type="evidence" value="ECO:0007669"/>
    <property type="project" value="UniProtKB-SubCell"/>
</dbReference>
<dbReference type="SUPFAM" id="SSF58104">
    <property type="entry name" value="Methyl-accepting chemotaxis protein (MCP) signaling domain"/>
    <property type="match status" value="1"/>
</dbReference>
<evidence type="ECO:0000256" key="6">
    <source>
        <dbReference type="SAM" id="MobiDB-lite"/>
    </source>
</evidence>
<keyword evidence="7" id="KW-0812">Transmembrane</keyword>
<feature type="transmembrane region" description="Helical" evidence="7">
    <location>
        <begin position="47"/>
        <end position="65"/>
    </location>
</feature>
<accession>A0A7W6G278</accession>
<dbReference type="SMART" id="SM00304">
    <property type="entry name" value="HAMP"/>
    <property type="match status" value="2"/>
</dbReference>
<feature type="compositionally biased region" description="Basic and acidic residues" evidence="6">
    <location>
        <begin position="309"/>
        <end position="327"/>
    </location>
</feature>
<dbReference type="Gene3D" id="1.10.287.950">
    <property type="entry name" value="Methyl-accepting chemotaxis protein"/>
    <property type="match status" value="1"/>
</dbReference>
<comment type="subcellular location">
    <subcellularLocation>
        <location evidence="1">Membrane</location>
    </subcellularLocation>
</comment>
<feature type="domain" description="Methyl-accepting transducer" evidence="8">
    <location>
        <begin position="384"/>
        <end position="613"/>
    </location>
</feature>
<dbReference type="Pfam" id="PF00672">
    <property type="entry name" value="HAMP"/>
    <property type="match status" value="1"/>
</dbReference>
<sequence>MTKGLSVLAARWLTHGCGVADVSRRFARITLRGTMSFLQNAKVRTKILSLIVPVALLGLIGLGVVSNNYSTADDAYSDILSKNVVASTELFRANTALVSIGYDATLGLMMREQSADTAKVEEAYKTDIATTKRRLDTAKTLLPELAGPMNDLSGRVDQIVAMTDKIWESAKAGDFQSGRKMMTAVNPLIDKWRSDIRVISESNLALVASKSDDMSAQTSSTITTTLIALGVLFAAAIALALFVSARGITSPIDRLRARMVSLANGETQAEVDGLNRRDEVGQMAEAVAVFRNNALERIRLEQEADANRSLSEKERIAREEQKAKEAADTSFAVDHLADALSRLADGEVSYRISQPFVQHLDVVRANFNSSAEKLQSALNSVAVNARGIDAGANEIRAAADDLAKRTEQQAASVEETAAALEQITTTVKDSTKRAQEAGQLVSKARTGAEQSGDVVRKAVIAMEQIEKSSSEISNIISVIDEIAFQTNLLALNAGVEAARAGEAGKGFAVVAQEVRELAQRSANAAKDIKALITTSNGQVQQGVQLVGETGRALETIVAEVQEINRHVLAIVDGAQEQSSGLQQINTAVNQMDQDTQKNAAMVEEQTAASHTLAREAASLNHLLGQFKLGGGYEAPVRQATQAERPVQSPARALGRKVASAFNGNAAVKSDWEEF</sequence>
<dbReference type="Gene3D" id="6.10.340.10">
    <property type="match status" value="1"/>
</dbReference>
<dbReference type="Pfam" id="PF00015">
    <property type="entry name" value="MCPsignal"/>
    <property type="match status" value="1"/>
</dbReference>
<evidence type="ECO:0000256" key="4">
    <source>
        <dbReference type="PROSITE-ProRule" id="PRU00284"/>
    </source>
</evidence>
<feature type="region of interest" description="Disordered" evidence="6">
    <location>
        <begin position="309"/>
        <end position="328"/>
    </location>
</feature>
<evidence type="ECO:0000256" key="5">
    <source>
        <dbReference type="SAM" id="Coils"/>
    </source>
</evidence>
<dbReference type="PROSITE" id="PS50885">
    <property type="entry name" value="HAMP"/>
    <property type="match status" value="2"/>
</dbReference>
<keyword evidence="7" id="KW-1133">Transmembrane helix</keyword>
<keyword evidence="2" id="KW-0145">Chemotaxis</keyword>
<evidence type="ECO:0000256" key="1">
    <source>
        <dbReference type="ARBA" id="ARBA00004370"/>
    </source>
</evidence>
<reference evidence="10 11" key="1">
    <citation type="submission" date="2020-08" db="EMBL/GenBank/DDBJ databases">
        <title>Genomic Encyclopedia of Type Strains, Phase IV (KMG-IV): sequencing the most valuable type-strain genomes for metagenomic binning, comparative biology and taxonomic classification.</title>
        <authorList>
            <person name="Goeker M."/>
        </authorList>
    </citation>
    <scope>NUCLEOTIDE SEQUENCE [LARGE SCALE GENOMIC DNA]</scope>
    <source>
        <strain evidence="10 11">DSM 26438</strain>
    </source>
</reference>
<feature type="domain" description="HAMP" evidence="9">
    <location>
        <begin position="246"/>
        <end position="299"/>
    </location>
</feature>
<organism evidence="10 11">
    <name type="scientific">Rhizobium skierniewicense</name>
    <dbReference type="NCBI Taxonomy" id="984260"/>
    <lineage>
        <taxon>Bacteria</taxon>
        <taxon>Pseudomonadati</taxon>
        <taxon>Pseudomonadota</taxon>
        <taxon>Alphaproteobacteria</taxon>
        <taxon>Hyphomicrobiales</taxon>
        <taxon>Rhizobiaceae</taxon>
        <taxon>Rhizobium/Agrobacterium group</taxon>
        <taxon>Rhizobium</taxon>
    </lineage>
</organism>
<proteinExistence type="inferred from homology"/>
<dbReference type="Proteomes" id="UP000565286">
    <property type="component" value="Unassembled WGS sequence"/>
</dbReference>
<evidence type="ECO:0000259" key="9">
    <source>
        <dbReference type="PROSITE" id="PS50885"/>
    </source>
</evidence>
<evidence type="ECO:0000256" key="3">
    <source>
        <dbReference type="ARBA" id="ARBA00029447"/>
    </source>
</evidence>
<feature type="transmembrane region" description="Helical" evidence="7">
    <location>
        <begin position="226"/>
        <end position="249"/>
    </location>
</feature>
<dbReference type="AlphaFoldDB" id="A0A7W6G278"/>
<dbReference type="EMBL" id="JACIDV010000003">
    <property type="protein sequence ID" value="MBB3945261.1"/>
    <property type="molecule type" value="Genomic_DNA"/>
</dbReference>
<comment type="similarity">
    <text evidence="3">Belongs to the methyl-accepting chemotaxis (MCP) protein family.</text>
</comment>
<dbReference type="GO" id="GO:0007165">
    <property type="term" value="P:signal transduction"/>
    <property type="evidence" value="ECO:0007669"/>
    <property type="project" value="UniProtKB-KW"/>
</dbReference>
<dbReference type="PANTHER" id="PTHR43531:SF11">
    <property type="entry name" value="METHYL-ACCEPTING CHEMOTAXIS PROTEIN 3"/>
    <property type="match status" value="1"/>
</dbReference>
<evidence type="ECO:0000256" key="7">
    <source>
        <dbReference type="SAM" id="Phobius"/>
    </source>
</evidence>
<dbReference type="FunFam" id="1.10.287.950:FF:000001">
    <property type="entry name" value="Methyl-accepting chemotaxis sensory transducer"/>
    <property type="match status" value="1"/>
</dbReference>
<dbReference type="GO" id="GO:0006935">
    <property type="term" value="P:chemotaxis"/>
    <property type="evidence" value="ECO:0007669"/>
    <property type="project" value="UniProtKB-KW"/>
</dbReference>
<dbReference type="CDD" id="cd06225">
    <property type="entry name" value="HAMP"/>
    <property type="match status" value="1"/>
</dbReference>
<keyword evidence="11" id="KW-1185">Reference proteome</keyword>
<dbReference type="PANTHER" id="PTHR43531">
    <property type="entry name" value="PROTEIN ICFG"/>
    <property type="match status" value="1"/>
</dbReference>
<dbReference type="InterPro" id="IPR003660">
    <property type="entry name" value="HAMP_dom"/>
</dbReference>
<gene>
    <name evidence="10" type="ORF">GGQ73_001194</name>
</gene>
<evidence type="ECO:0000313" key="11">
    <source>
        <dbReference type="Proteomes" id="UP000565286"/>
    </source>
</evidence>